<keyword evidence="3" id="KW-1185">Reference proteome</keyword>
<evidence type="ECO:0000313" key="2">
    <source>
        <dbReference type="EMBL" id="GAA4466608.1"/>
    </source>
</evidence>
<dbReference type="Gene3D" id="2.60.40.10">
    <property type="entry name" value="Immunoglobulins"/>
    <property type="match status" value="1"/>
</dbReference>
<dbReference type="Pfam" id="PF13585">
    <property type="entry name" value="CHU_C"/>
    <property type="match status" value="1"/>
</dbReference>
<dbReference type="InterPro" id="IPR008964">
    <property type="entry name" value="Invasin/intimin_cell_adhesion"/>
</dbReference>
<organism evidence="2 3">
    <name type="scientific">Nemorincola caseinilytica</name>
    <dbReference type="NCBI Taxonomy" id="2054315"/>
    <lineage>
        <taxon>Bacteria</taxon>
        <taxon>Pseudomonadati</taxon>
        <taxon>Bacteroidota</taxon>
        <taxon>Chitinophagia</taxon>
        <taxon>Chitinophagales</taxon>
        <taxon>Chitinophagaceae</taxon>
        <taxon>Nemorincola</taxon>
    </lineage>
</organism>
<dbReference type="Proteomes" id="UP001500067">
    <property type="component" value="Unassembled WGS sequence"/>
</dbReference>
<name>A0ABP8NIY0_9BACT</name>
<evidence type="ECO:0000313" key="3">
    <source>
        <dbReference type="Proteomes" id="UP001500067"/>
    </source>
</evidence>
<comment type="caution">
    <text evidence="2">The sequence shown here is derived from an EMBL/GenBank/DDBJ whole genome shotgun (WGS) entry which is preliminary data.</text>
</comment>
<feature type="signal peptide" evidence="1">
    <location>
        <begin position="1"/>
        <end position="25"/>
    </location>
</feature>
<dbReference type="NCBIfam" id="TIGR04131">
    <property type="entry name" value="Bac_Flav_CTERM"/>
    <property type="match status" value="1"/>
</dbReference>
<dbReference type="RefSeq" id="WP_345082761.1">
    <property type="nucleotide sequence ID" value="NZ_BAABFA010000014.1"/>
</dbReference>
<dbReference type="InterPro" id="IPR026341">
    <property type="entry name" value="T9SS_type_B"/>
</dbReference>
<sequence>MTYTFLKKIAGLSLVLSFIFSVSFGQLTITDTANTCSSHVLRAQITGTLPTGTGLTGDDDYSGLFPIGFTFNFYGTNYTQLVIGSNGVLNFNAALAGAYCPWSITGQLLGNANMRNAICGPWCDILIGAGGSITRTSTGVAPNRKFAVTWCGTRMYSCTAEWTTTQIIIYETSNIIEVHTAHKTACAWNSGRAITGVQNAAGTVATVAPGRDWNPSWTVIAPPEAWRFTPSGATYTVASITYAPMPYATSGIYWYNATTGAYLGSGPYLPVNPTVPTTYMAAALGCNDSTKAYYTVVPFGCLAVQSNAPCVGDTLWLNASGDSTGATYEWQGPAPYTGPVLSTAQKFFRFPATAAMSGTYRVIKIVGGMRDTAYGTVNVYRPPVVTATSSMGLCAPITSTVNLFCNTDSVCSAWSWTGPAGFSSGLQNPIINPFDITKEGVYSVTATSTHGCKGSGSVLVKPGPAPIIGPSQVCQYFSITLSDATPGGVWSSSNPAIASITTGGVVSGLTPGTVTISYSMPNGCGTATTVTVNGKPLPPIVPEVRPCQFTVQGALSVTVTGPGYTTTWYGPGVTPPMPFGSGNSTIVPATDVPGITEYWVTQTSPFGCVSDSVRFPVRIVPEPARPATQDSSYCQHDPLVAPVVAFGDSLRWYTTSTAPGFSGSFIAPTPSVTNPGVTTYYVTQQQLGCESPKAALTVTVLYKPEFKITATKDWVCQYDSLVLGNTAPAGMVDPGFIWQLPIGAAFVNGTNAGVPSVEVRFDTVWGRHDVYLTISTYKGRCSTTEFIPIKVIPAPDARLYINPDVCLGDTVSLALNSHSANSHTYTWIMDGAPMLSSPDINIVTANVNSGGPYLVSFNKVGLHIFNITGITKEGCTAQPRGDTVKVHALPDPRFTVSQIPNKLCVEDSVLFTANVKDYGYNYKWEPEHSFANQNKPELWGKVELTRSRISLTVTDAFGCDATYTKQINPDECCSVTMPNAFTPNGDGRNDRYRPIFDGYRRFHVFRVTNRWGQTVFESGNSDPSWDGTYNGVPQDMGTYFFYLKYDCGGKALETKGDVMLIR</sequence>
<evidence type="ECO:0000256" key="1">
    <source>
        <dbReference type="SAM" id="SignalP"/>
    </source>
</evidence>
<dbReference type="EMBL" id="BAABFA010000014">
    <property type="protein sequence ID" value="GAA4466608.1"/>
    <property type="molecule type" value="Genomic_DNA"/>
</dbReference>
<reference evidence="3" key="1">
    <citation type="journal article" date="2019" name="Int. J. Syst. Evol. Microbiol.">
        <title>The Global Catalogue of Microorganisms (GCM) 10K type strain sequencing project: providing services to taxonomists for standard genome sequencing and annotation.</title>
        <authorList>
            <consortium name="The Broad Institute Genomics Platform"/>
            <consortium name="The Broad Institute Genome Sequencing Center for Infectious Disease"/>
            <person name="Wu L."/>
            <person name="Ma J."/>
        </authorList>
    </citation>
    <scope>NUCLEOTIDE SEQUENCE [LARGE SCALE GENOMIC DNA]</scope>
    <source>
        <strain evidence="3">JCM 32105</strain>
    </source>
</reference>
<proteinExistence type="predicted"/>
<evidence type="ECO:0008006" key="4">
    <source>
        <dbReference type="Google" id="ProtNLM"/>
    </source>
</evidence>
<feature type="chain" id="PRO_5045633552" description="Gliding motility-associated C-terminal domain-containing protein" evidence="1">
    <location>
        <begin position="26"/>
        <end position="1062"/>
    </location>
</feature>
<keyword evidence="1" id="KW-0732">Signal</keyword>
<dbReference type="SUPFAM" id="SSF49373">
    <property type="entry name" value="Invasin/intimin cell-adhesion fragments"/>
    <property type="match status" value="1"/>
</dbReference>
<dbReference type="Gene3D" id="2.60.40.1080">
    <property type="match status" value="1"/>
</dbReference>
<gene>
    <name evidence="2" type="ORF">GCM10023093_20950</name>
</gene>
<dbReference type="InterPro" id="IPR013783">
    <property type="entry name" value="Ig-like_fold"/>
</dbReference>
<accession>A0ABP8NIY0</accession>
<protein>
    <recommendedName>
        <fullName evidence="4">Gliding motility-associated C-terminal domain-containing protein</fullName>
    </recommendedName>
</protein>